<feature type="transmembrane region" description="Helical" evidence="1">
    <location>
        <begin position="98"/>
        <end position="119"/>
    </location>
</feature>
<keyword evidence="3" id="KW-1185">Reference proteome</keyword>
<keyword evidence="1" id="KW-1133">Transmembrane helix</keyword>
<comment type="caution">
    <text evidence="2">The sequence shown here is derived from an EMBL/GenBank/DDBJ whole genome shotgun (WGS) entry which is preliminary data.</text>
</comment>
<dbReference type="EMBL" id="BAABDC010000011">
    <property type="protein sequence ID" value="GAA3719974.1"/>
    <property type="molecule type" value="Genomic_DNA"/>
</dbReference>
<feature type="transmembrane region" description="Helical" evidence="1">
    <location>
        <begin position="40"/>
        <end position="60"/>
    </location>
</feature>
<name>A0ABP7EJC8_9MICO</name>
<dbReference type="Proteomes" id="UP001501468">
    <property type="component" value="Unassembled WGS sequence"/>
</dbReference>
<gene>
    <name evidence="2" type="ORF">GCM10022399_40430</name>
</gene>
<protein>
    <submittedName>
        <fullName evidence="2">Uncharacterized protein</fullName>
    </submittedName>
</protein>
<feature type="transmembrane region" description="Helical" evidence="1">
    <location>
        <begin position="66"/>
        <end position="86"/>
    </location>
</feature>
<accession>A0ABP7EJC8</accession>
<keyword evidence="1" id="KW-0472">Membrane</keyword>
<keyword evidence="1" id="KW-0812">Transmembrane</keyword>
<sequence>MESGPWWALVTTWVVVNVVNVAQTVGFASRRRHGMAVNHAVGYLIAALAVPATAALVGQARAGSPWWVGSAVFDAFVVLMLVVDYLRPVQFRNPPRPAVLVPYLVLFFGSIVLMGASMYPANRSLWLVTVATSAALVASMTWALRQGTA</sequence>
<evidence type="ECO:0000256" key="1">
    <source>
        <dbReference type="SAM" id="Phobius"/>
    </source>
</evidence>
<reference evidence="3" key="1">
    <citation type="journal article" date="2019" name="Int. J. Syst. Evol. Microbiol.">
        <title>The Global Catalogue of Microorganisms (GCM) 10K type strain sequencing project: providing services to taxonomists for standard genome sequencing and annotation.</title>
        <authorList>
            <consortium name="The Broad Institute Genomics Platform"/>
            <consortium name="The Broad Institute Genome Sequencing Center for Infectious Disease"/>
            <person name="Wu L."/>
            <person name="Ma J."/>
        </authorList>
    </citation>
    <scope>NUCLEOTIDE SEQUENCE [LARGE SCALE GENOMIC DNA]</scope>
    <source>
        <strain evidence="3">JCM 17125</strain>
    </source>
</reference>
<dbReference type="RefSeq" id="WP_344951133.1">
    <property type="nucleotide sequence ID" value="NZ_BAABDC010000011.1"/>
</dbReference>
<organism evidence="2 3">
    <name type="scientific">Terrabacter ginsenosidimutans</name>
    <dbReference type="NCBI Taxonomy" id="490575"/>
    <lineage>
        <taxon>Bacteria</taxon>
        <taxon>Bacillati</taxon>
        <taxon>Actinomycetota</taxon>
        <taxon>Actinomycetes</taxon>
        <taxon>Micrococcales</taxon>
        <taxon>Intrasporangiaceae</taxon>
        <taxon>Terrabacter</taxon>
    </lineage>
</organism>
<feature type="transmembrane region" description="Helical" evidence="1">
    <location>
        <begin position="125"/>
        <end position="144"/>
    </location>
</feature>
<evidence type="ECO:0000313" key="3">
    <source>
        <dbReference type="Proteomes" id="UP001501468"/>
    </source>
</evidence>
<feature type="transmembrane region" description="Helical" evidence="1">
    <location>
        <begin position="6"/>
        <end position="28"/>
    </location>
</feature>
<evidence type="ECO:0000313" key="2">
    <source>
        <dbReference type="EMBL" id="GAA3719974.1"/>
    </source>
</evidence>
<proteinExistence type="predicted"/>